<feature type="compositionally biased region" description="Basic residues" evidence="1">
    <location>
        <begin position="45"/>
        <end position="61"/>
    </location>
</feature>
<sequence>MPPKRKALQADLGVSAEPGSPRTPRPMSRVAAVKENAVDAAPVAKRPRGRPPKKSTPKKLPPKASAPKEIDPEASYESEGDIDVEALYDPQETIEEEWSNNTAPIADNGIPGAHPAYKDMLSRDAIVFIFSEAFHDALRDKANDCPRKHGVSAAKAIEEFRRLIAIKTWAVDIDATKISPTPIMDHLWHAAVLDTEFYAQLQSALGVKLRHNPKGASDRDSNNRQKRLTRMTALYKSFFAKEPLVSNPLYVAPVLPIL</sequence>
<dbReference type="EMBL" id="WJXW01000001">
    <property type="protein sequence ID" value="KAF9741190.1"/>
    <property type="molecule type" value="Genomic_DNA"/>
</dbReference>
<dbReference type="OrthoDB" id="3553348at2759"/>
<gene>
    <name evidence="2" type="ORF">PMIN01_00729</name>
</gene>
<organism evidence="2 3">
    <name type="scientific">Paraphaeosphaeria minitans</name>
    <dbReference type="NCBI Taxonomy" id="565426"/>
    <lineage>
        <taxon>Eukaryota</taxon>
        <taxon>Fungi</taxon>
        <taxon>Dikarya</taxon>
        <taxon>Ascomycota</taxon>
        <taxon>Pezizomycotina</taxon>
        <taxon>Dothideomycetes</taxon>
        <taxon>Pleosporomycetidae</taxon>
        <taxon>Pleosporales</taxon>
        <taxon>Massarineae</taxon>
        <taxon>Didymosphaeriaceae</taxon>
        <taxon>Paraphaeosphaeria</taxon>
    </lineage>
</organism>
<evidence type="ECO:0000256" key="1">
    <source>
        <dbReference type="SAM" id="MobiDB-lite"/>
    </source>
</evidence>
<keyword evidence="3" id="KW-1185">Reference proteome</keyword>
<name>A0A9P6KW94_9PLEO</name>
<feature type="region of interest" description="Disordered" evidence="1">
    <location>
        <begin position="1"/>
        <end position="83"/>
    </location>
</feature>
<dbReference type="Proteomes" id="UP000756921">
    <property type="component" value="Unassembled WGS sequence"/>
</dbReference>
<evidence type="ECO:0000313" key="2">
    <source>
        <dbReference type="EMBL" id="KAF9741190.1"/>
    </source>
</evidence>
<feature type="compositionally biased region" description="Acidic residues" evidence="1">
    <location>
        <begin position="72"/>
        <end position="83"/>
    </location>
</feature>
<protein>
    <submittedName>
        <fullName evidence="2">Uncharacterized protein</fullName>
    </submittedName>
</protein>
<accession>A0A9P6KW94</accession>
<reference evidence="2" key="1">
    <citation type="journal article" date="2020" name="Mol. Plant Microbe Interact.">
        <title>Genome Sequence of the Biocontrol Agent Coniothyrium minitans strain Conio (IMI 134523).</title>
        <authorList>
            <person name="Patel D."/>
            <person name="Shittu T.A."/>
            <person name="Baroncelli R."/>
            <person name="Muthumeenakshi S."/>
            <person name="Osborne T.H."/>
            <person name="Janganan T.K."/>
            <person name="Sreenivasaprasad S."/>
        </authorList>
    </citation>
    <scope>NUCLEOTIDE SEQUENCE</scope>
    <source>
        <strain evidence="2">Conio</strain>
    </source>
</reference>
<dbReference type="AlphaFoldDB" id="A0A9P6KW94"/>
<evidence type="ECO:0000313" key="3">
    <source>
        <dbReference type="Proteomes" id="UP000756921"/>
    </source>
</evidence>
<comment type="caution">
    <text evidence="2">The sequence shown here is derived from an EMBL/GenBank/DDBJ whole genome shotgun (WGS) entry which is preliminary data.</text>
</comment>
<proteinExistence type="predicted"/>